<organism evidence="2 3">
    <name type="scientific">Penicillium cataractarum</name>
    <dbReference type="NCBI Taxonomy" id="2100454"/>
    <lineage>
        <taxon>Eukaryota</taxon>
        <taxon>Fungi</taxon>
        <taxon>Dikarya</taxon>
        <taxon>Ascomycota</taxon>
        <taxon>Pezizomycotina</taxon>
        <taxon>Eurotiomycetes</taxon>
        <taxon>Eurotiomycetidae</taxon>
        <taxon>Eurotiales</taxon>
        <taxon>Aspergillaceae</taxon>
        <taxon>Penicillium</taxon>
    </lineage>
</organism>
<comment type="caution">
    <text evidence="2">The sequence shown here is derived from an EMBL/GenBank/DDBJ whole genome shotgun (WGS) entry which is preliminary data.</text>
</comment>
<evidence type="ECO:0000313" key="2">
    <source>
        <dbReference type="EMBL" id="KAJ5380175.1"/>
    </source>
</evidence>
<dbReference type="GeneID" id="81434711"/>
<dbReference type="RefSeq" id="XP_056557746.1">
    <property type="nucleotide sequence ID" value="XM_056695534.1"/>
</dbReference>
<dbReference type="EMBL" id="JAPZBS010000002">
    <property type="protein sequence ID" value="KAJ5380175.1"/>
    <property type="molecule type" value="Genomic_DNA"/>
</dbReference>
<dbReference type="OrthoDB" id="4491390at2759"/>
<evidence type="ECO:0000313" key="3">
    <source>
        <dbReference type="Proteomes" id="UP001147782"/>
    </source>
</evidence>
<feature type="compositionally biased region" description="Polar residues" evidence="1">
    <location>
        <begin position="256"/>
        <end position="275"/>
    </location>
</feature>
<name>A0A9W9SLK4_9EURO</name>
<accession>A0A9W9SLK4</accession>
<gene>
    <name evidence="2" type="ORF">N7496_002603</name>
</gene>
<proteinExistence type="predicted"/>
<reference evidence="2" key="2">
    <citation type="journal article" date="2023" name="IMA Fungus">
        <title>Comparative genomic study of the Penicillium genus elucidates a diverse pangenome and 15 lateral gene transfer events.</title>
        <authorList>
            <person name="Petersen C."/>
            <person name="Sorensen T."/>
            <person name="Nielsen M.R."/>
            <person name="Sondergaard T.E."/>
            <person name="Sorensen J.L."/>
            <person name="Fitzpatrick D.A."/>
            <person name="Frisvad J.C."/>
            <person name="Nielsen K.L."/>
        </authorList>
    </citation>
    <scope>NUCLEOTIDE SEQUENCE</scope>
    <source>
        <strain evidence="2">IBT 29864</strain>
    </source>
</reference>
<dbReference type="AlphaFoldDB" id="A0A9W9SLK4"/>
<evidence type="ECO:0000256" key="1">
    <source>
        <dbReference type="SAM" id="MobiDB-lite"/>
    </source>
</evidence>
<sequence length="316" mass="35727">MGSGLSEEEYEYCREPSEGRPLVELINIFAEFTPLRADIESVRQSNHEACQNLLGACLAQKSSLLKWYARRTETFGGGPLDATNEFRCIDIEPVDVIFGRPYSFASLDDALLHVLYCTAMTIILPMVSRARTLVQSLEHGGERVNDHTLDEEYLMMQIYADQIIRSVPFFVQEKNKLLGPHMVMFGVAAACKAYINLERFEKFGWCQKTLGSFGDRGFESCHNYRQYMWDYWNSGDSHIADPFLPISVRGDELKSASPSLNSEDQPSDTSDCGQSPFSNCVEWEPIGKEAASFMLDPSLLDNSWQKWAMCCVSTHS</sequence>
<reference evidence="2" key="1">
    <citation type="submission" date="2022-11" db="EMBL/GenBank/DDBJ databases">
        <authorList>
            <person name="Petersen C."/>
        </authorList>
    </citation>
    <scope>NUCLEOTIDE SEQUENCE</scope>
    <source>
        <strain evidence="2">IBT 29864</strain>
    </source>
</reference>
<keyword evidence="3" id="KW-1185">Reference proteome</keyword>
<protein>
    <submittedName>
        <fullName evidence="2">Uncharacterized protein</fullName>
    </submittedName>
</protein>
<feature type="region of interest" description="Disordered" evidence="1">
    <location>
        <begin position="254"/>
        <end position="275"/>
    </location>
</feature>
<dbReference type="Proteomes" id="UP001147782">
    <property type="component" value="Unassembled WGS sequence"/>
</dbReference>